<name>A0A0E9NLA1_SAICN</name>
<comment type="caution">
    <text evidence="3">The sequence shown here is derived from an EMBL/GenBank/DDBJ whole genome shotgun (WGS) entry which is preliminary data.</text>
</comment>
<dbReference type="RefSeq" id="XP_019022870.1">
    <property type="nucleotide sequence ID" value="XM_019166947.1"/>
</dbReference>
<feature type="domain" description="PIH1 N-terminal" evidence="2">
    <location>
        <begin position="62"/>
        <end position="202"/>
    </location>
</feature>
<dbReference type="STRING" id="698492.A0A0E9NLA1"/>
<gene>
    <name evidence="3" type="ORF">G7K_4748-t1</name>
</gene>
<dbReference type="GO" id="GO:0000492">
    <property type="term" value="P:box C/D snoRNP assembly"/>
    <property type="evidence" value="ECO:0007669"/>
    <property type="project" value="TreeGrafter"/>
</dbReference>
<dbReference type="GO" id="GO:0005737">
    <property type="term" value="C:cytoplasm"/>
    <property type="evidence" value="ECO:0007669"/>
    <property type="project" value="TreeGrafter"/>
</dbReference>
<dbReference type="OrthoDB" id="5135119at2759"/>
<keyword evidence="4" id="KW-1185">Reference proteome</keyword>
<accession>A0A0E9NLA1</accession>
<dbReference type="Pfam" id="PF08190">
    <property type="entry name" value="PIH1"/>
    <property type="match status" value="1"/>
</dbReference>
<dbReference type="GO" id="GO:0097255">
    <property type="term" value="C:R2TP complex"/>
    <property type="evidence" value="ECO:0007669"/>
    <property type="project" value="TreeGrafter"/>
</dbReference>
<dbReference type="AlphaFoldDB" id="A0A0E9NLA1"/>
<dbReference type="EMBL" id="BACD03000035">
    <property type="protein sequence ID" value="GAO50624.1"/>
    <property type="molecule type" value="Genomic_DNA"/>
</dbReference>
<organism evidence="3 4">
    <name type="scientific">Saitoella complicata (strain BCRC 22490 / CBS 7301 / JCM 7358 / NBRC 10748 / NRRL Y-17804)</name>
    <dbReference type="NCBI Taxonomy" id="698492"/>
    <lineage>
        <taxon>Eukaryota</taxon>
        <taxon>Fungi</taxon>
        <taxon>Dikarya</taxon>
        <taxon>Ascomycota</taxon>
        <taxon>Taphrinomycotina</taxon>
        <taxon>Taphrinomycotina incertae sedis</taxon>
        <taxon>Saitoella</taxon>
    </lineage>
</organism>
<reference evidence="3 4" key="3">
    <citation type="journal article" date="2015" name="Genome Announc.">
        <title>Draft Genome Sequence of the Archiascomycetous Yeast Saitoella complicata.</title>
        <authorList>
            <person name="Yamauchi K."/>
            <person name="Kondo S."/>
            <person name="Hamamoto M."/>
            <person name="Takahashi Y."/>
            <person name="Ogura Y."/>
            <person name="Hayashi T."/>
            <person name="Nishida H."/>
        </authorList>
    </citation>
    <scope>NUCLEOTIDE SEQUENCE [LARGE SCALE GENOMIC DNA]</scope>
    <source>
        <strain evidence="3 4">NRRL Y-17804</strain>
    </source>
</reference>
<evidence type="ECO:0000256" key="1">
    <source>
        <dbReference type="ARBA" id="ARBA00008511"/>
    </source>
</evidence>
<evidence type="ECO:0000313" key="4">
    <source>
        <dbReference type="Proteomes" id="UP000033140"/>
    </source>
</evidence>
<dbReference type="GO" id="GO:0006364">
    <property type="term" value="P:rRNA processing"/>
    <property type="evidence" value="ECO:0007669"/>
    <property type="project" value="TreeGrafter"/>
</dbReference>
<dbReference type="Proteomes" id="UP000033140">
    <property type="component" value="Unassembled WGS sequence"/>
</dbReference>
<protein>
    <recommendedName>
        <fullName evidence="2">PIH1 N-terminal domain-containing protein</fullName>
    </recommendedName>
</protein>
<proteinExistence type="inferred from homology"/>
<evidence type="ECO:0000313" key="3">
    <source>
        <dbReference type="EMBL" id="GAO50624.1"/>
    </source>
</evidence>
<dbReference type="PANTHER" id="PTHR22997">
    <property type="entry name" value="PIH1 DOMAIN-CONTAINING PROTEIN 1"/>
    <property type="match status" value="1"/>
</dbReference>
<dbReference type="InterPro" id="IPR012981">
    <property type="entry name" value="PIH1_N"/>
</dbReference>
<reference evidence="3 4" key="2">
    <citation type="journal article" date="2014" name="J. Gen. Appl. Microbiol.">
        <title>The early diverging ascomycetous budding yeast Saitoella complicata has three histone deacetylases belonging to the Clr6, Hos2, and Rpd3 lineages.</title>
        <authorList>
            <person name="Nishida H."/>
            <person name="Matsumoto T."/>
            <person name="Kondo S."/>
            <person name="Hamamoto M."/>
            <person name="Yoshikawa H."/>
        </authorList>
    </citation>
    <scope>NUCLEOTIDE SEQUENCE [LARGE SCALE GENOMIC DNA]</scope>
    <source>
        <strain evidence="3 4">NRRL Y-17804</strain>
    </source>
</reference>
<dbReference type="InterPro" id="IPR050734">
    <property type="entry name" value="PIH1/Kintoun_subfamily"/>
</dbReference>
<reference evidence="3 4" key="1">
    <citation type="journal article" date="2011" name="J. Gen. Appl. Microbiol.">
        <title>Draft genome sequencing of the enigmatic yeast Saitoella complicata.</title>
        <authorList>
            <person name="Nishida H."/>
            <person name="Hamamoto M."/>
            <person name="Sugiyama J."/>
        </authorList>
    </citation>
    <scope>NUCLEOTIDE SEQUENCE [LARGE SCALE GENOMIC DNA]</scope>
    <source>
        <strain evidence="3 4">NRRL Y-17804</strain>
    </source>
</reference>
<sequence length="352" mass="37990">MPTLDFDDAPATSRLSSLSIIGSSSESRTPVSEKNDAAIGGRLSTGATRVSIPGAKKLDVDDAEMVTPEPGFVVKTLNTTSTKRRHPQGSKAFLNICHSKQMTAPSTLPDQGLMSHLRAGGDWDIPLHTTPPRQDVDKAGRECLVVDCCVHTSVLRASLRDPEVKMYLIEVCLERVEDESGMVLSREYAVPNMRSKGALEKSVPVGSAIGKETVTGIQVLTENQVKEKAAITELRSAPTPTPAKPLIQAIETKETARLAAPALKKATYVVSQLLTRSKVKIEFSVPLLRALGDASLDLLATYEPSKAKLVFAVTNVYEDTTVVLDGVRVTEDAVQAYWVRKEGKLVVAVDKT</sequence>
<dbReference type="GO" id="GO:1990904">
    <property type="term" value="C:ribonucleoprotein complex"/>
    <property type="evidence" value="ECO:0007669"/>
    <property type="project" value="TreeGrafter"/>
</dbReference>
<evidence type="ECO:0000259" key="2">
    <source>
        <dbReference type="Pfam" id="PF08190"/>
    </source>
</evidence>
<dbReference type="PANTHER" id="PTHR22997:SF0">
    <property type="entry name" value="PIH1 DOMAIN-CONTAINING PROTEIN 1"/>
    <property type="match status" value="1"/>
</dbReference>
<comment type="similarity">
    <text evidence="1">Belongs to the PIH1 family.</text>
</comment>